<dbReference type="GO" id="GO:0004525">
    <property type="term" value="F:ribonuclease III activity"/>
    <property type="evidence" value="ECO:0007669"/>
    <property type="project" value="InterPro"/>
</dbReference>
<dbReference type="SMART" id="SM00358">
    <property type="entry name" value="DSRM"/>
    <property type="match status" value="1"/>
</dbReference>
<keyword evidence="10" id="KW-1185">Reference proteome</keyword>
<keyword evidence="2" id="KW-0255">Endonuclease</keyword>
<dbReference type="SMART" id="SM00535">
    <property type="entry name" value="RIBOc"/>
    <property type="match status" value="1"/>
</dbReference>
<evidence type="ECO:0000256" key="6">
    <source>
        <dbReference type="SAM" id="MobiDB-lite"/>
    </source>
</evidence>
<evidence type="ECO:0000313" key="10">
    <source>
        <dbReference type="Proteomes" id="UP001163846"/>
    </source>
</evidence>
<evidence type="ECO:0000259" key="8">
    <source>
        <dbReference type="PROSITE" id="PS50142"/>
    </source>
</evidence>
<dbReference type="Pfam" id="PF00636">
    <property type="entry name" value="Ribonuclease_3"/>
    <property type="match status" value="1"/>
</dbReference>
<dbReference type="PANTHER" id="PTHR11207">
    <property type="entry name" value="RIBONUCLEASE III"/>
    <property type="match status" value="1"/>
</dbReference>
<evidence type="ECO:0000256" key="5">
    <source>
        <dbReference type="PROSITE-ProRule" id="PRU00266"/>
    </source>
</evidence>
<evidence type="ECO:0000313" key="9">
    <source>
        <dbReference type="EMBL" id="KAJ3844931.1"/>
    </source>
</evidence>
<dbReference type="SUPFAM" id="SSF69065">
    <property type="entry name" value="RNase III domain-like"/>
    <property type="match status" value="1"/>
</dbReference>
<keyword evidence="3" id="KW-0378">Hydrolase</keyword>
<dbReference type="GO" id="GO:0006364">
    <property type="term" value="P:rRNA processing"/>
    <property type="evidence" value="ECO:0007669"/>
    <property type="project" value="TreeGrafter"/>
</dbReference>
<dbReference type="EMBL" id="MU805944">
    <property type="protein sequence ID" value="KAJ3844931.1"/>
    <property type="molecule type" value="Genomic_DNA"/>
</dbReference>
<dbReference type="InterPro" id="IPR014720">
    <property type="entry name" value="dsRBD_dom"/>
</dbReference>
<dbReference type="Gene3D" id="3.30.160.20">
    <property type="match status" value="1"/>
</dbReference>
<dbReference type="PROSITE" id="PS50142">
    <property type="entry name" value="RNASE_3_2"/>
    <property type="match status" value="1"/>
</dbReference>
<reference evidence="9" key="1">
    <citation type="submission" date="2022-08" db="EMBL/GenBank/DDBJ databases">
        <authorList>
            <consortium name="DOE Joint Genome Institute"/>
            <person name="Min B."/>
            <person name="Riley R."/>
            <person name="Sierra-Patev S."/>
            <person name="Naranjo-Ortiz M."/>
            <person name="Looney B."/>
            <person name="Konkel Z."/>
            <person name="Slot J.C."/>
            <person name="Sakamoto Y."/>
            <person name="Steenwyk J.L."/>
            <person name="Rokas A."/>
            <person name="Carro J."/>
            <person name="Camarero S."/>
            <person name="Ferreira P."/>
            <person name="Molpeceres G."/>
            <person name="Ruiz-Duenas F.J."/>
            <person name="Serrano A."/>
            <person name="Henrissat B."/>
            <person name="Drula E."/>
            <person name="Hughes K.W."/>
            <person name="Mata J.L."/>
            <person name="Ishikawa N.K."/>
            <person name="Vargas-Isla R."/>
            <person name="Ushijima S."/>
            <person name="Smith C.A."/>
            <person name="Ahrendt S."/>
            <person name="Andreopoulos W."/>
            <person name="He G."/>
            <person name="Labutti K."/>
            <person name="Lipzen A."/>
            <person name="Ng V."/>
            <person name="Sandor L."/>
            <person name="Barry K."/>
            <person name="Martinez A.T."/>
            <person name="Xiao Y."/>
            <person name="Gibbons J.G."/>
            <person name="Terashima K."/>
            <person name="Hibbett D.S."/>
            <person name="Grigoriev I.V."/>
        </authorList>
    </citation>
    <scope>NUCLEOTIDE SEQUENCE</scope>
    <source>
        <strain evidence="9">TFB9207</strain>
    </source>
</reference>
<dbReference type="AlphaFoldDB" id="A0AA38PLI2"/>
<feature type="domain" description="RNase III" evidence="8">
    <location>
        <begin position="1"/>
        <end position="136"/>
    </location>
</feature>
<dbReference type="PANTHER" id="PTHR11207:SF0">
    <property type="entry name" value="RIBONUCLEASE 3"/>
    <property type="match status" value="1"/>
</dbReference>
<evidence type="ECO:0000256" key="3">
    <source>
        <dbReference type="ARBA" id="ARBA00022801"/>
    </source>
</evidence>
<dbReference type="InterPro" id="IPR036389">
    <property type="entry name" value="RNase_III_sf"/>
</dbReference>
<dbReference type="GO" id="GO:0006369">
    <property type="term" value="P:termination of RNA polymerase II transcription"/>
    <property type="evidence" value="ECO:0007669"/>
    <property type="project" value="TreeGrafter"/>
</dbReference>
<dbReference type="PROSITE" id="PS50137">
    <property type="entry name" value="DS_RBD"/>
    <property type="match status" value="1"/>
</dbReference>
<dbReference type="Proteomes" id="UP001163846">
    <property type="component" value="Unassembled WGS sequence"/>
</dbReference>
<name>A0AA38PLI2_9AGAR</name>
<dbReference type="CDD" id="cd10845">
    <property type="entry name" value="DSRM_RNAse_III_family"/>
    <property type="match status" value="1"/>
</dbReference>
<feature type="region of interest" description="Disordered" evidence="6">
    <location>
        <begin position="155"/>
        <end position="198"/>
    </location>
</feature>
<dbReference type="InterPro" id="IPR000999">
    <property type="entry name" value="RNase_III_dom"/>
</dbReference>
<evidence type="ECO:0000256" key="2">
    <source>
        <dbReference type="ARBA" id="ARBA00022759"/>
    </source>
</evidence>
<keyword evidence="1" id="KW-0540">Nuclease</keyword>
<evidence type="ECO:0000256" key="1">
    <source>
        <dbReference type="ARBA" id="ARBA00022722"/>
    </source>
</evidence>
<protein>
    <submittedName>
        <fullName evidence="9">Uncharacterized protein</fullName>
    </submittedName>
</protein>
<accession>A0AA38PLI2</accession>
<dbReference type="GO" id="GO:0003723">
    <property type="term" value="F:RNA binding"/>
    <property type="evidence" value="ECO:0007669"/>
    <property type="project" value="UniProtKB-UniRule"/>
</dbReference>
<evidence type="ECO:0000259" key="7">
    <source>
        <dbReference type="PROSITE" id="PS50137"/>
    </source>
</evidence>
<dbReference type="Pfam" id="PF00035">
    <property type="entry name" value="dsrm"/>
    <property type="match status" value="1"/>
</dbReference>
<proteinExistence type="predicted"/>
<keyword evidence="4 5" id="KW-0694">RNA-binding</keyword>
<feature type="domain" description="DRBM" evidence="7">
    <location>
        <begin position="208"/>
        <end position="276"/>
    </location>
</feature>
<dbReference type="SUPFAM" id="SSF54768">
    <property type="entry name" value="dsRNA-binding domain-like"/>
    <property type="match status" value="1"/>
</dbReference>
<sequence length="277" mass="30840">MIIKELNYRMNSHNLPPLPPIHGNAPDLTIAVYTRQLNSPTHPTTYDSERLAELGTQVLDLATTKYLYNCEQPALDAQSIRDQRTDILQDDRIIQWLEDYNLKAHLQTSDPSIFDNQQEMKKFFLTYVAAVFLSSGLPTVENWISQLIDPNATVQNTFSTPTSNPPQFSLMPPQYSAPPPPPPPHNPPPLPTSSYTPSSSITPGLTWLSLATVNQTAAQKRVNISYQVEPAIGPPHAPTWTVHCYMDGEEKGIGKGKSTKAAKEEAARNAYLNMGWM</sequence>
<evidence type="ECO:0000256" key="4">
    <source>
        <dbReference type="ARBA" id="ARBA00022884"/>
    </source>
</evidence>
<feature type="compositionally biased region" description="Pro residues" evidence="6">
    <location>
        <begin position="175"/>
        <end position="191"/>
    </location>
</feature>
<comment type="caution">
    <text evidence="9">The sequence shown here is derived from an EMBL/GenBank/DDBJ whole genome shotgun (WGS) entry which is preliminary data.</text>
</comment>
<feature type="compositionally biased region" description="Polar residues" evidence="6">
    <location>
        <begin position="155"/>
        <end position="167"/>
    </location>
</feature>
<dbReference type="Gene3D" id="1.10.1520.10">
    <property type="entry name" value="Ribonuclease III domain"/>
    <property type="match status" value="1"/>
</dbReference>
<gene>
    <name evidence="9" type="ORF">F5878DRAFT_3803</name>
</gene>
<dbReference type="GO" id="GO:0034475">
    <property type="term" value="P:U4 snRNA 3'-end processing"/>
    <property type="evidence" value="ECO:0007669"/>
    <property type="project" value="TreeGrafter"/>
</dbReference>
<organism evidence="9 10">
    <name type="scientific">Lentinula raphanica</name>
    <dbReference type="NCBI Taxonomy" id="153919"/>
    <lineage>
        <taxon>Eukaryota</taxon>
        <taxon>Fungi</taxon>
        <taxon>Dikarya</taxon>
        <taxon>Basidiomycota</taxon>
        <taxon>Agaricomycotina</taxon>
        <taxon>Agaricomycetes</taxon>
        <taxon>Agaricomycetidae</taxon>
        <taxon>Agaricales</taxon>
        <taxon>Marasmiineae</taxon>
        <taxon>Omphalotaceae</taxon>
        <taxon>Lentinula</taxon>
    </lineage>
</organism>
<dbReference type="CDD" id="cd00593">
    <property type="entry name" value="RIBOc"/>
    <property type="match status" value="1"/>
</dbReference>
<dbReference type="GO" id="GO:0005654">
    <property type="term" value="C:nucleoplasm"/>
    <property type="evidence" value="ECO:0007669"/>
    <property type="project" value="TreeGrafter"/>
</dbReference>